<reference evidence="3" key="1">
    <citation type="journal article" date="2014" name="Insect Biochem. Mol. Biol.">
        <title>An insight into the sialome of the frog biting fly, Corethrella appendiculata.</title>
        <authorList>
            <person name="Ribeiro J.M.C."/>
            <person name="Chagas A.C."/>
            <person name="Pham V.M."/>
            <person name="Lounibos L.P."/>
            <person name="Calvo E."/>
        </authorList>
    </citation>
    <scope>NUCLEOTIDE SEQUENCE</scope>
    <source>
        <tissue evidence="3">Salivary glands</tissue>
    </source>
</reference>
<dbReference type="EMBL" id="GANO01002587">
    <property type="protein sequence ID" value="JAB57284.1"/>
    <property type="molecule type" value="mRNA"/>
</dbReference>
<dbReference type="PANTHER" id="PTHR48081">
    <property type="entry name" value="AB HYDROLASE SUPERFAMILY PROTEIN C4A8.06C"/>
    <property type="match status" value="1"/>
</dbReference>
<dbReference type="SUPFAM" id="SSF53474">
    <property type="entry name" value="alpha/beta-Hydrolases"/>
    <property type="match status" value="1"/>
</dbReference>
<dbReference type="GO" id="GO:0004061">
    <property type="term" value="F:arylformamidase activity"/>
    <property type="evidence" value="ECO:0007669"/>
    <property type="project" value="TreeGrafter"/>
</dbReference>
<dbReference type="AlphaFoldDB" id="U5ES04"/>
<evidence type="ECO:0000256" key="1">
    <source>
        <dbReference type="ARBA" id="ARBA00022801"/>
    </source>
</evidence>
<feature type="domain" description="BD-FAE-like" evidence="2">
    <location>
        <begin position="65"/>
        <end position="255"/>
    </location>
</feature>
<dbReference type="InterPro" id="IPR029058">
    <property type="entry name" value="AB_hydrolase_fold"/>
</dbReference>
<protein>
    <submittedName>
        <fullName evidence="3">Putative kynurenine formamidase</fullName>
    </submittedName>
</protein>
<organism evidence="3">
    <name type="scientific">Corethrella appendiculata</name>
    <dbReference type="NCBI Taxonomy" id="1370023"/>
    <lineage>
        <taxon>Eukaryota</taxon>
        <taxon>Metazoa</taxon>
        <taxon>Ecdysozoa</taxon>
        <taxon>Arthropoda</taxon>
        <taxon>Hexapoda</taxon>
        <taxon>Insecta</taxon>
        <taxon>Pterygota</taxon>
        <taxon>Neoptera</taxon>
        <taxon>Endopterygota</taxon>
        <taxon>Diptera</taxon>
        <taxon>Nematocera</taxon>
        <taxon>Culicoidea</taxon>
        <taxon>Chaoboridae</taxon>
        <taxon>Corethrella</taxon>
    </lineage>
</organism>
<dbReference type="ESTHER" id="9dipt-u5es04">
    <property type="family name" value="Kynurenine-formamidase"/>
</dbReference>
<sequence>MQLDIVKMKELEKEYSPSEWSIRFKDPSEVITNHIEIVTNESNECKKNIKYRENVAYGEGDNEKLDIYENHLSEDAPIFVYIHGGYWVQLSKDVSAYCVRPLVESGYRVIIVEYDLCPQITLEDLAEQIKKAGKFILNMAEENNAKSVSFCGHSAGAHLVSSMLNDKNFYNSLSGNQINLIKNVYLISGIYDLTEIQHLEATNPDNILSLNDKSVQKLSPIYQNYEHYSRRGIKFHIFVAEYESNVFKEQSKQFCDLLKNDGIINANYWLLEGLDHFNIVENLSDSKYIITKIILENISN</sequence>
<dbReference type="InterPro" id="IPR049492">
    <property type="entry name" value="BD-FAE-like_dom"/>
</dbReference>
<keyword evidence="1" id="KW-0378">Hydrolase</keyword>
<dbReference type="InterPro" id="IPR050300">
    <property type="entry name" value="GDXG_lipolytic_enzyme"/>
</dbReference>
<evidence type="ECO:0000313" key="3">
    <source>
        <dbReference type="EMBL" id="JAB57284.1"/>
    </source>
</evidence>
<dbReference type="Pfam" id="PF20434">
    <property type="entry name" value="BD-FAE"/>
    <property type="match status" value="1"/>
</dbReference>
<dbReference type="PANTHER" id="PTHR48081:SF33">
    <property type="entry name" value="KYNURENINE FORMAMIDASE"/>
    <property type="match status" value="1"/>
</dbReference>
<proteinExistence type="evidence at transcript level"/>
<accession>U5ES04</accession>
<dbReference type="Gene3D" id="3.40.50.1820">
    <property type="entry name" value="alpha/beta hydrolase"/>
    <property type="match status" value="1"/>
</dbReference>
<name>U5ES04_9DIPT</name>
<evidence type="ECO:0000259" key="2">
    <source>
        <dbReference type="Pfam" id="PF20434"/>
    </source>
</evidence>